<dbReference type="Pfam" id="PF07173">
    <property type="entry name" value="GRDP-like"/>
    <property type="match status" value="1"/>
</dbReference>
<name>A0A444XKL7_ARAHY</name>
<sequence>MSDHPDGASEISASNSSRSLAELPELTAIRFGLDLVSAARRNILFLRTVSDSLWLHHTPIVVEAIRRYHDVWMPLISDLTAPDFPLPMILPPFDVEWVWFCHTLNPVSCFKEEIWSAEFPSESFENEASSDSEEEDPVGAIVDEEGGDLLKEVMEKRKWLCSVFEEPYRCEVVYLIAARQRYKAFLYLAHKRLVALQSGSCLVPASDILLMWLTHQSYPTVYVGDMKALGLDVDLEKVAMVSQTVKEKEFEEIRKLWDTEFNQPYEKAGGEITSLSLEGATSAISPVYWVESDTDVNTKYRSMLPRFLLEACVFVKLNSRIKALQKDINRDFIRLRTIRCHSELKLDKSISSFPYDSWKKAWHLYCEFGTKGVIIEYRRQGGSCLKGSTLQDTVSFSWNDLLRADSLTSEKKISQHVNIVASITPPVQAPYLLKCVPDRVTDDSGAMISDVILKMNSYHPQEGRWLSRTVLDHAGRVCFVIRIRVGGGFWRRGGETPLAVKWEERIIEIREGSWSYVAGSIGRAPEKVVATATPKESAEQWSASWCFSTGDELFVQWDSSLSVSGLCFSLRNQTSTDSSVKLLKGRQRQYQVKRKRKADNESETTKNNLKEDFDDEEGFITLVRLTGDDPDGRATALLNWKLLVVEVLPEEDAVLMLLLCISILKSVSEMMKQDVGGLLVRRRLKETRVGTRDWGSVMLHPSSSSSSSDSRYLQPWYWNACSVMIAPDAADHVKRMPASTQSLVEGSDKLYKHGIIS</sequence>
<gene>
    <name evidence="2" type="ORF">Ahy_B09g096414</name>
</gene>
<proteinExistence type="predicted"/>
<evidence type="ECO:0000259" key="1">
    <source>
        <dbReference type="Pfam" id="PF25335"/>
    </source>
</evidence>
<organism evidence="2 3">
    <name type="scientific">Arachis hypogaea</name>
    <name type="common">Peanut</name>
    <dbReference type="NCBI Taxonomy" id="3818"/>
    <lineage>
        <taxon>Eukaryota</taxon>
        <taxon>Viridiplantae</taxon>
        <taxon>Streptophyta</taxon>
        <taxon>Embryophyta</taxon>
        <taxon>Tracheophyta</taxon>
        <taxon>Spermatophyta</taxon>
        <taxon>Magnoliopsida</taxon>
        <taxon>eudicotyledons</taxon>
        <taxon>Gunneridae</taxon>
        <taxon>Pentapetalae</taxon>
        <taxon>rosids</taxon>
        <taxon>fabids</taxon>
        <taxon>Fabales</taxon>
        <taxon>Fabaceae</taxon>
        <taxon>Papilionoideae</taxon>
        <taxon>50 kb inversion clade</taxon>
        <taxon>dalbergioids sensu lato</taxon>
        <taxon>Dalbergieae</taxon>
        <taxon>Pterocarpus clade</taxon>
        <taxon>Arachis</taxon>
    </lineage>
</organism>
<dbReference type="AlphaFoldDB" id="A0A444XKL7"/>
<dbReference type="Proteomes" id="UP000289738">
    <property type="component" value="Chromosome B09"/>
</dbReference>
<comment type="caution">
    <text evidence="2">The sequence shown here is derived from an EMBL/GenBank/DDBJ whole genome shotgun (WGS) entry which is preliminary data.</text>
</comment>
<evidence type="ECO:0000313" key="3">
    <source>
        <dbReference type="Proteomes" id="UP000289738"/>
    </source>
</evidence>
<keyword evidence="3" id="KW-1185">Reference proteome</keyword>
<protein>
    <recommendedName>
        <fullName evidence="1">GRPD C-terminal domain-containing protein</fullName>
    </recommendedName>
</protein>
<feature type="domain" description="GRPD C-terminal" evidence="1">
    <location>
        <begin position="470"/>
        <end position="647"/>
    </location>
</feature>
<dbReference type="InterPro" id="IPR057518">
    <property type="entry name" value="GRDP_C"/>
</dbReference>
<dbReference type="EMBL" id="SDMP01000019">
    <property type="protein sequence ID" value="RYQ90166.1"/>
    <property type="molecule type" value="Genomic_DNA"/>
</dbReference>
<dbReference type="Pfam" id="PF25335">
    <property type="entry name" value="GRDP_C"/>
    <property type="match status" value="1"/>
</dbReference>
<evidence type="ECO:0000313" key="2">
    <source>
        <dbReference type="EMBL" id="RYQ90166.1"/>
    </source>
</evidence>
<dbReference type="InterPro" id="IPR009836">
    <property type="entry name" value="GRDP-like"/>
</dbReference>
<accession>A0A444XKL7</accession>
<dbReference type="PANTHER" id="PTHR34365">
    <property type="entry name" value="ENOLASE (DUF1399)"/>
    <property type="match status" value="1"/>
</dbReference>
<reference evidence="2 3" key="1">
    <citation type="submission" date="2019-01" db="EMBL/GenBank/DDBJ databases">
        <title>Sequencing of cultivated peanut Arachis hypogaea provides insights into genome evolution and oil improvement.</title>
        <authorList>
            <person name="Chen X."/>
        </authorList>
    </citation>
    <scope>NUCLEOTIDE SEQUENCE [LARGE SCALE GENOMIC DNA]</scope>
    <source>
        <strain evidence="3">cv. Fuhuasheng</strain>
        <tissue evidence="2">Leaves</tissue>
    </source>
</reference>
<dbReference type="PANTHER" id="PTHR34365:SF2">
    <property type="entry name" value="ENOLASE (DUF1399)"/>
    <property type="match status" value="1"/>
</dbReference>